<dbReference type="Pfam" id="PF12172">
    <property type="entry name" value="zf-ChsH2"/>
    <property type="match status" value="1"/>
</dbReference>
<protein>
    <recommendedName>
        <fullName evidence="6">DNA-binding protein</fullName>
    </recommendedName>
</protein>
<dbReference type="InterPro" id="IPR002878">
    <property type="entry name" value="ChsH2_C"/>
</dbReference>
<evidence type="ECO:0000256" key="1">
    <source>
        <dbReference type="SAM" id="MobiDB-lite"/>
    </source>
</evidence>
<reference evidence="4 5" key="1">
    <citation type="submission" date="2021-08" db="EMBL/GenBank/DDBJ databases">
        <authorList>
            <person name="Peeters C."/>
        </authorList>
    </citation>
    <scope>NUCLEOTIDE SEQUENCE [LARGE SCALE GENOMIC DNA]</scope>
    <source>
        <strain evidence="4 5">LMG 21510</strain>
    </source>
</reference>
<keyword evidence="5" id="KW-1185">Reference proteome</keyword>
<dbReference type="PANTHER" id="PTHR34075:SF5">
    <property type="entry name" value="BLR3430 PROTEIN"/>
    <property type="match status" value="1"/>
</dbReference>
<feature type="domain" description="ChsH2 C-terminal OB-fold" evidence="2">
    <location>
        <begin position="65"/>
        <end position="125"/>
    </location>
</feature>
<dbReference type="PANTHER" id="PTHR34075">
    <property type="entry name" value="BLR3430 PROTEIN"/>
    <property type="match status" value="1"/>
</dbReference>
<dbReference type="EMBL" id="CAJZAH010000002">
    <property type="protein sequence ID" value="CAG9172234.1"/>
    <property type="molecule type" value="Genomic_DNA"/>
</dbReference>
<dbReference type="InterPro" id="IPR052513">
    <property type="entry name" value="Thioester_dehydratase-like"/>
</dbReference>
<dbReference type="SUPFAM" id="SSF50249">
    <property type="entry name" value="Nucleic acid-binding proteins"/>
    <property type="match status" value="1"/>
</dbReference>
<feature type="region of interest" description="Disordered" evidence="1">
    <location>
        <begin position="1"/>
        <end position="23"/>
    </location>
</feature>
<organism evidence="4 5">
    <name type="scientific">Cupriavidus respiraculi</name>
    <dbReference type="NCBI Taxonomy" id="195930"/>
    <lineage>
        <taxon>Bacteria</taxon>
        <taxon>Pseudomonadati</taxon>
        <taxon>Pseudomonadota</taxon>
        <taxon>Betaproteobacteria</taxon>
        <taxon>Burkholderiales</taxon>
        <taxon>Burkholderiaceae</taxon>
        <taxon>Cupriavidus</taxon>
    </lineage>
</organism>
<feature type="domain" description="ChsH2 rubredoxin-like zinc ribbon" evidence="3">
    <location>
        <begin position="29"/>
        <end position="63"/>
    </location>
</feature>
<evidence type="ECO:0000313" key="4">
    <source>
        <dbReference type="EMBL" id="CAG9172234.1"/>
    </source>
</evidence>
<evidence type="ECO:0000313" key="5">
    <source>
        <dbReference type="Proteomes" id="UP000721236"/>
    </source>
</evidence>
<sequence>MTSTATHGTGATAPGPATDAATGTHPYTAGLAAGRVRYQHCEACGAWQPLERHACRACGATRLAWRDAGGLATVYAVTEVARAPTDAFRALAPYTLVLATLDEGPRVMGHGEPGLAIGDRVRAGFMRHGEDTLLRFLRE</sequence>
<proteinExistence type="predicted"/>
<dbReference type="InterPro" id="IPR022002">
    <property type="entry name" value="ChsH2_Znr"/>
</dbReference>
<evidence type="ECO:0000259" key="2">
    <source>
        <dbReference type="Pfam" id="PF01796"/>
    </source>
</evidence>
<dbReference type="Pfam" id="PF01796">
    <property type="entry name" value="OB_ChsH2_C"/>
    <property type="match status" value="1"/>
</dbReference>
<gene>
    <name evidence="4" type="ORF">LMG21510_01904</name>
</gene>
<evidence type="ECO:0000259" key="3">
    <source>
        <dbReference type="Pfam" id="PF12172"/>
    </source>
</evidence>
<evidence type="ECO:0008006" key="6">
    <source>
        <dbReference type="Google" id="ProtNLM"/>
    </source>
</evidence>
<dbReference type="InterPro" id="IPR012340">
    <property type="entry name" value="NA-bd_OB-fold"/>
</dbReference>
<name>A0ABN7YFK9_9BURK</name>
<dbReference type="Proteomes" id="UP000721236">
    <property type="component" value="Unassembled WGS sequence"/>
</dbReference>
<dbReference type="RefSeq" id="WP_224041333.1">
    <property type="nucleotide sequence ID" value="NZ_CAJZAH010000002.1"/>
</dbReference>
<accession>A0ABN7YFK9</accession>
<comment type="caution">
    <text evidence="4">The sequence shown here is derived from an EMBL/GenBank/DDBJ whole genome shotgun (WGS) entry which is preliminary data.</text>
</comment>